<evidence type="ECO:0000256" key="3">
    <source>
        <dbReference type="ARBA" id="ARBA00023125"/>
    </source>
</evidence>
<dbReference type="AlphaFoldDB" id="A0A9Q1KNB2"/>
<gene>
    <name evidence="6" type="ORF">Cgig2_000193</name>
</gene>
<dbReference type="PANTHER" id="PTHR31541">
    <property type="entry name" value="B3 DOMAIN PLANT PROTEIN-RELATED"/>
    <property type="match status" value="1"/>
</dbReference>
<evidence type="ECO:0000256" key="4">
    <source>
        <dbReference type="ARBA" id="ARBA00023163"/>
    </source>
</evidence>
<evidence type="ECO:0000313" key="7">
    <source>
        <dbReference type="Proteomes" id="UP001153076"/>
    </source>
</evidence>
<name>A0A9Q1KNB2_9CARY</name>
<keyword evidence="3" id="KW-0238">DNA-binding</keyword>
<comment type="subcellular location">
    <subcellularLocation>
        <location evidence="1">Nucleus</location>
    </subcellularLocation>
</comment>
<evidence type="ECO:0000313" key="6">
    <source>
        <dbReference type="EMBL" id="KAJ8445881.1"/>
    </source>
</evidence>
<dbReference type="GO" id="GO:0003677">
    <property type="term" value="F:DNA binding"/>
    <property type="evidence" value="ECO:0007669"/>
    <property type="project" value="UniProtKB-KW"/>
</dbReference>
<keyword evidence="5" id="KW-0539">Nucleus</keyword>
<keyword evidence="2" id="KW-0805">Transcription regulation</keyword>
<evidence type="ECO:0000256" key="2">
    <source>
        <dbReference type="ARBA" id="ARBA00023015"/>
    </source>
</evidence>
<evidence type="ECO:0000256" key="5">
    <source>
        <dbReference type="ARBA" id="ARBA00023242"/>
    </source>
</evidence>
<keyword evidence="7" id="KW-1185">Reference proteome</keyword>
<dbReference type="OrthoDB" id="1090008at2759"/>
<organism evidence="6 7">
    <name type="scientific">Carnegiea gigantea</name>
    <dbReference type="NCBI Taxonomy" id="171969"/>
    <lineage>
        <taxon>Eukaryota</taxon>
        <taxon>Viridiplantae</taxon>
        <taxon>Streptophyta</taxon>
        <taxon>Embryophyta</taxon>
        <taxon>Tracheophyta</taxon>
        <taxon>Spermatophyta</taxon>
        <taxon>Magnoliopsida</taxon>
        <taxon>eudicotyledons</taxon>
        <taxon>Gunneridae</taxon>
        <taxon>Pentapetalae</taxon>
        <taxon>Caryophyllales</taxon>
        <taxon>Cactineae</taxon>
        <taxon>Cactaceae</taxon>
        <taxon>Cactoideae</taxon>
        <taxon>Echinocereeae</taxon>
        <taxon>Carnegiea</taxon>
    </lineage>
</organism>
<dbReference type="PANTHER" id="PTHR31541:SF25">
    <property type="entry name" value="GAMMA-GLIADIN B"/>
    <property type="match status" value="1"/>
</dbReference>
<evidence type="ECO:0000256" key="1">
    <source>
        <dbReference type="ARBA" id="ARBA00004123"/>
    </source>
</evidence>
<protein>
    <recommendedName>
        <fullName evidence="8">B3 domain-containing protein</fullName>
    </recommendedName>
</protein>
<keyword evidence="4" id="KW-0804">Transcription</keyword>
<dbReference type="GO" id="GO:0005634">
    <property type="term" value="C:nucleus"/>
    <property type="evidence" value="ECO:0007669"/>
    <property type="project" value="UniProtKB-SubCell"/>
</dbReference>
<dbReference type="Proteomes" id="UP001153076">
    <property type="component" value="Unassembled WGS sequence"/>
</dbReference>
<dbReference type="InterPro" id="IPR005508">
    <property type="entry name" value="At2g31720-like"/>
</dbReference>
<dbReference type="Pfam" id="PF03754">
    <property type="entry name" value="At2g31720-like"/>
    <property type="match status" value="1"/>
</dbReference>
<evidence type="ECO:0008006" key="8">
    <source>
        <dbReference type="Google" id="ProtNLM"/>
    </source>
</evidence>
<proteinExistence type="predicted"/>
<dbReference type="Gene3D" id="2.40.330.10">
    <property type="entry name" value="DNA-binding pseudobarrel domain"/>
    <property type="match status" value="1"/>
</dbReference>
<comment type="caution">
    <text evidence="6">The sequence shown here is derived from an EMBL/GenBank/DDBJ whole genome shotgun (WGS) entry which is preliminary data.</text>
</comment>
<reference evidence="6" key="1">
    <citation type="submission" date="2022-04" db="EMBL/GenBank/DDBJ databases">
        <title>Carnegiea gigantea Genome sequencing and assembly v2.</title>
        <authorList>
            <person name="Copetti D."/>
            <person name="Sanderson M.J."/>
            <person name="Burquez A."/>
            <person name="Wojciechowski M.F."/>
        </authorList>
    </citation>
    <scope>NUCLEOTIDE SEQUENCE</scope>
    <source>
        <strain evidence="6">SGP5-SGP5p</strain>
        <tissue evidence="6">Aerial part</tissue>
    </source>
</reference>
<sequence length="417" mass="48305">MRIRRRIVSKEDFGDDLINHYSSLSPLDWLGIVAQKALEKETALSSTSFLGIPMVEREQHKPMNVIKRKLFECQPTEVEENPMVEQQFTSSENPLFKRPKLPEIEKTALKPYIPITMVEVEENAMKPVERNKAPLYPTDTQSPVLPHDFREVIFSMGGSDPVMVLQKKLFKCDVDKGQGRITMPVRECEKRLCLTEEEKQMLLVRDEKESLVGIRVKVIEPGLQERELTFKKWRYSKNSSNYVLVNSWFEVVVKNKLKDGDEIQIWAFRIDGKLAFALVKLQPSSENSSFGKSSSKDSEVDQQICFPFHWVHRRVHKETRHVISLLGGLLPNMEHQNVDLECPWSNRIASMKWYLATSGNDYDSRTMQANGTYDMVTINEVLKKTRDYGVPQMQIDLQLDGPKTEYSKTRTFRSIKQ</sequence>
<accession>A0A9Q1KNB2</accession>
<dbReference type="InterPro" id="IPR015300">
    <property type="entry name" value="DNA-bd_pseudobarrel_sf"/>
</dbReference>
<dbReference type="SUPFAM" id="SSF101936">
    <property type="entry name" value="DNA-binding pseudobarrel domain"/>
    <property type="match status" value="1"/>
</dbReference>
<dbReference type="EMBL" id="JAKOGI010000069">
    <property type="protein sequence ID" value="KAJ8445881.1"/>
    <property type="molecule type" value="Genomic_DNA"/>
</dbReference>